<comment type="caution">
    <text evidence="2">The sequence shown here is derived from an EMBL/GenBank/DDBJ whole genome shotgun (WGS) entry which is preliminary data.</text>
</comment>
<evidence type="ECO:0000313" key="3">
    <source>
        <dbReference type="Proteomes" id="UP001604336"/>
    </source>
</evidence>
<protein>
    <submittedName>
        <fullName evidence="2">Uncharacterized protein</fullName>
    </submittedName>
</protein>
<feature type="compositionally biased region" description="Low complexity" evidence="1">
    <location>
        <begin position="7"/>
        <end position="22"/>
    </location>
</feature>
<gene>
    <name evidence="2" type="ORF">Adt_30256</name>
</gene>
<sequence length="111" mass="11873">MVMQDVSSFASSSSSSFTYSSNSSSGFFQNHMSSSPTLSVRFSINRFGLARTNSLVQIGTVEGDLVKRALLALIRYFCLINSAADLIFSPALAICPLCLMTSSEPANSNSN</sequence>
<dbReference type="EMBL" id="JBFOLK010000009">
    <property type="protein sequence ID" value="KAL2485500.1"/>
    <property type="molecule type" value="Genomic_DNA"/>
</dbReference>
<organism evidence="2 3">
    <name type="scientific">Abeliophyllum distichum</name>
    <dbReference type="NCBI Taxonomy" id="126358"/>
    <lineage>
        <taxon>Eukaryota</taxon>
        <taxon>Viridiplantae</taxon>
        <taxon>Streptophyta</taxon>
        <taxon>Embryophyta</taxon>
        <taxon>Tracheophyta</taxon>
        <taxon>Spermatophyta</taxon>
        <taxon>Magnoliopsida</taxon>
        <taxon>eudicotyledons</taxon>
        <taxon>Gunneridae</taxon>
        <taxon>Pentapetalae</taxon>
        <taxon>asterids</taxon>
        <taxon>lamiids</taxon>
        <taxon>Lamiales</taxon>
        <taxon>Oleaceae</taxon>
        <taxon>Forsythieae</taxon>
        <taxon>Abeliophyllum</taxon>
    </lineage>
</organism>
<dbReference type="AlphaFoldDB" id="A0ABD1RAR3"/>
<evidence type="ECO:0000313" key="2">
    <source>
        <dbReference type="EMBL" id="KAL2485500.1"/>
    </source>
</evidence>
<feature type="region of interest" description="Disordered" evidence="1">
    <location>
        <begin position="1"/>
        <end position="22"/>
    </location>
</feature>
<name>A0ABD1RAR3_9LAMI</name>
<accession>A0ABD1RAR3</accession>
<dbReference type="Proteomes" id="UP001604336">
    <property type="component" value="Unassembled WGS sequence"/>
</dbReference>
<reference evidence="3" key="1">
    <citation type="submission" date="2024-07" db="EMBL/GenBank/DDBJ databases">
        <title>Two chromosome-level genome assemblies of Korean endemic species Abeliophyllum distichum and Forsythia ovata (Oleaceae).</title>
        <authorList>
            <person name="Jang H."/>
        </authorList>
    </citation>
    <scope>NUCLEOTIDE SEQUENCE [LARGE SCALE GENOMIC DNA]</scope>
</reference>
<keyword evidence="3" id="KW-1185">Reference proteome</keyword>
<evidence type="ECO:0000256" key="1">
    <source>
        <dbReference type="SAM" id="MobiDB-lite"/>
    </source>
</evidence>
<proteinExistence type="predicted"/>